<keyword evidence="4" id="KW-0812">Transmembrane</keyword>
<comment type="caution">
    <text evidence="6">The sequence shown here is derived from an EMBL/GenBank/DDBJ whole genome shotgun (WGS) entry which is preliminary data.</text>
</comment>
<dbReference type="InterPro" id="IPR006626">
    <property type="entry name" value="PbH1"/>
</dbReference>
<dbReference type="SMART" id="SM00710">
    <property type="entry name" value="PbH1"/>
    <property type="match status" value="11"/>
</dbReference>
<dbReference type="InterPro" id="IPR039448">
    <property type="entry name" value="Beta_helix"/>
</dbReference>
<evidence type="ECO:0000313" key="7">
    <source>
        <dbReference type="Proteomes" id="UP001312865"/>
    </source>
</evidence>
<evidence type="ECO:0000259" key="5">
    <source>
        <dbReference type="Pfam" id="PF13229"/>
    </source>
</evidence>
<dbReference type="EMBL" id="JBBAXC010000010">
    <property type="protein sequence ID" value="MEI5907990.1"/>
    <property type="molecule type" value="Genomic_DNA"/>
</dbReference>
<dbReference type="Proteomes" id="UP001312865">
    <property type="component" value="Unassembled WGS sequence"/>
</dbReference>
<dbReference type="InterPro" id="IPR011050">
    <property type="entry name" value="Pectin_lyase_fold/virulence"/>
</dbReference>
<keyword evidence="3" id="KW-0833">Ubl conjugation pathway</keyword>
<dbReference type="InterPro" id="IPR022441">
    <property type="entry name" value="Para_beta_helix_rpt-2"/>
</dbReference>
<keyword evidence="4" id="KW-1133">Transmembrane helix</keyword>
<name>A0ABU8HF45_9BACI</name>
<gene>
    <name evidence="6" type="ORF">WAK64_13085</name>
</gene>
<reference evidence="6 7" key="1">
    <citation type="journal article" date="2018" name="J. Microbiol.">
        <title>Bacillus spongiae sp. nov., isolated from sponge of Jeju Island.</title>
        <authorList>
            <person name="Lee G.E."/>
            <person name="Im W.T."/>
            <person name="Park J.S."/>
        </authorList>
    </citation>
    <scope>NUCLEOTIDE SEQUENCE [LARGE SCALE GENOMIC DNA]</scope>
    <source>
        <strain evidence="6 7">135PIL107-10</strain>
    </source>
</reference>
<keyword evidence="2" id="KW-0677">Repeat</keyword>
<organism evidence="6 7">
    <name type="scientific">Bacillus spongiae</name>
    <dbReference type="NCBI Taxonomy" id="2683610"/>
    <lineage>
        <taxon>Bacteria</taxon>
        <taxon>Bacillati</taxon>
        <taxon>Bacillota</taxon>
        <taxon>Bacilli</taxon>
        <taxon>Bacillales</taxon>
        <taxon>Bacillaceae</taxon>
        <taxon>Bacillus</taxon>
    </lineage>
</organism>
<dbReference type="PANTHER" id="PTHR22990">
    <property type="entry name" value="F-BOX ONLY PROTEIN"/>
    <property type="match status" value="1"/>
</dbReference>
<keyword evidence="4" id="KW-0472">Membrane</keyword>
<comment type="pathway">
    <text evidence="1">Protein modification; protein ubiquitination.</text>
</comment>
<dbReference type="RefSeq" id="WP_336587432.1">
    <property type="nucleotide sequence ID" value="NZ_JBBAXC010000010.1"/>
</dbReference>
<accession>A0ABU8HF45</accession>
<dbReference type="PANTHER" id="PTHR22990:SF15">
    <property type="entry name" value="F-BOX ONLY PROTEIN 10"/>
    <property type="match status" value="1"/>
</dbReference>
<dbReference type="Pfam" id="PF13229">
    <property type="entry name" value="Beta_helix"/>
    <property type="match status" value="2"/>
</dbReference>
<feature type="transmembrane region" description="Helical" evidence="4">
    <location>
        <begin position="12"/>
        <end position="33"/>
    </location>
</feature>
<feature type="domain" description="Right handed beta helix" evidence="5">
    <location>
        <begin position="221"/>
        <end position="370"/>
    </location>
</feature>
<evidence type="ECO:0000256" key="4">
    <source>
        <dbReference type="SAM" id="Phobius"/>
    </source>
</evidence>
<proteinExistence type="predicted"/>
<evidence type="ECO:0000313" key="6">
    <source>
        <dbReference type="EMBL" id="MEI5907990.1"/>
    </source>
</evidence>
<dbReference type="InterPro" id="IPR051550">
    <property type="entry name" value="SCF-Subunits/Alg-Epimerases"/>
</dbReference>
<protein>
    <submittedName>
        <fullName evidence="6">Right-handed parallel beta-helix repeat-containing protein</fullName>
    </submittedName>
</protein>
<dbReference type="NCBIfam" id="TIGR03804">
    <property type="entry name" value="para_beta_helix"/>
    <property type="match status" value="2"/>
</dbReference>
<keyword evidence="7" id="KW-1185">Reference proteome</keyword>
<feature type="domain" description="Right handed beta helix" evidence="5">
    <location>
        <begin position="78"/>
        <end position="191"/>
    </location>
</feature>
<evidence type="ECO:0000256" key="2">
    <source>
        <dbReference type="ARBA" id="ARBA00022737"/>
    </source>
</evidence>
<sequence length="482" mass="52899">MEEKGISLTKFGLVLITFIIGFSLLLVITIVILSQKILIVGEGFQFTTIQDAVDAAKPGDTIFVTASLSPYEEAVEITDKSKIDIIGVGNPILDGSTLPAGSTGITITNSSRINIQRLTMQKYVIDELGIDPGGAGIFIEESSSRNIFVRNHLLQNEREGIFEFGGNSLFIGNELNGNLFEGIDSNAIKNTFIANEFIENGFLSPPEDTVDAFDIEEESILIKNTLRDNADDAIDVDDDFNIIIANSAFDNGEGGIILDNGSSNNILIRNNWEDNTEDGILLDNRAANNVVLSNKIIGNVRDGIRVGDRTRDNLIKNNIVFDNGRGIFIRNDDFTFDQQNEVMKNKVVQNVGEGIFLEGAIANLISNNKITENNIGIFVIPKDENGDTTLANGNSIVSNKVEDNIVDGIHFQETFANLIEKNKINRNGDHGIFLDVESINNRIRFNQIVNNGIFDVVEQNIDTNIFEGNDCGVSDPNFVCLN</sequence>
<dbReference type="Gene3D" id="2.160.20.10">
    <property type="entry name" value="Single-stranded right-handed beta-helix, Pectin lyase-like"/>
    <property type="match status" value="2"/>
</dbReference>
<evidence type="ECO:0000256" key="1">
    <source>
        <dbReference type="ARBA" id="ARBA00004906"/>
    </source>
</evidence>
<dbReference type="SUPFAM" id="SSF51126">
    <property type="entry name" value="Pectin lyase-like"/>
    <property type="match status" value="2"/>
</dbReference>
<evidence type="ECO:0000256" key="3">
    <source>
        <dbReference type="ARBA" id="ARBA00022786"/>
    </source>
</evidence>
<dbReference type="InterPro" id="IPR012334">
    <property type="entry name" value="Pectin_lyas_fold"/>
</dbReference>